<proteinExistence type="predicted"/>
<evidence type="ECO:0000256" key="1">
    <source>
        <dbReference type="SAM" id="MobiDB-lite"/>
    </source>
</evidence>
<sequence length="417" mass="47983">MEKKLKDLRQTLDQQISTNPVFTKKDEENILLSIRNSSFNNKVGKRKNTFLPKLLTAALFAGIVFTSYTLIDTYLEPQTAIEIKKENKKPKVHYAQKLTQASSTLSFEVSKRELTISGTVVNTTNYNSEPVQAKVNILDEDVAKALGAESLIIETPTNQILKPDESYSFKKVVTVDLGIIDENTFKDAVEVEIYSKENILTSFVINDITYLSKEEKEVESQEENTSIEEKNVESTDTPDNTIINEEVELAEESAIVEKPEEIKEQKKTPFDKVNVSYQGGKYYFNGVTTEMTLEETVKVLGLYDQKYISEIEYDAQSTYSWKTKINDSPPYEFLSINYMNQNRAFTLSFYLKKKERDALIQQLGKPYHIHERSESVYFYSESSKQLLDISRGIAETKDLYRVDLRIKDDPSYLRDFK</sequence>
<feature type="transmembrane region" description="Helical" evidence="2">
    <location>
        <begin position="50"/>
        <end position="71"/>
    </location>
</feature>
<keyword evidence="2" id="KW-1133">Transmembrane helix</keyword>
<name>A0A160IRI2_9BACL</name>
<feature type="region of interest" description="Disordered" evidence="1">
    <location>
        <begin position="216"/>
        <end position="238"/>
    </location>
</feature>
<keyword evidence="2" id="KW-0472">Membrane</keyword>
<dbReference type="AlphaFoldDB" id="A0A160IRI2"/>
<evidence type="ECO:0000256" key="2">
    <source>
        <dbReference type="SAM" id="Phobius"/>
    </source>
</evidence>
<organism evidence="3 4">
    <name type="scientific">Fictibacillus phosphorivorans</name>
    <dbReference type="NCBI Taxonomy" id="1221500"/>
    <lineage>
        <taxon>Bacteria</taxon>
        <taxon>Bacillati</taxon>
        <taxon>Bacillota</taxon>
        <taxon>Bacilli</taxon>
        <taxon>Bacillales</taxon>
        <taxon>Fictibacillaceae</taxon>
        <taxon>Fictibacillus</taxon>
    </lineage>
</organism>
<dbReference type="RefSeq" id="WP_066398640.1">
    <property type="nucleotide sequence ID" value="NZ_CP015378.1"/>
</dbReference>
<accession>A0A160IRI2</accession>
<dbReference type="KEGG" id="fpn:ABE65_019410"/>
<dbReference type="EMBL" id="CP015378">
    <property type="protein sequence ID" value="ANC78850.1"/>
    <property type="molecule type" value="Genomic_DNA"/>
</dbReference>
<protein>
    <submittedName>
        <fullName evidence="3">Uncharacterized protein</fullName>
    </submittedName>
</protein>
<gene>
    <name evidence="3" type="ORF">ABE65_019410</name>
</gene>
<reference evidence="3 4" key="1">
    <citation type="submission" date="2016-04" db="EMBL/GenBank/DDBJ databases">
        <title>Complete genome sequence of Fictibacillus phosphorivorans G25-29, a strain toxic to nematodes.</title>
        <authorList>
            <person name="Zheng Z."/>
        </authorList>
    </citation>
    <scope>NUCLEOTIDE SEQUENCE [LARGE SCALE GENOMIC DNA]</scope>
    <source>
        <strain evidence="3 4">G25-29</strain>
    </source>
</reference>
<dbReference type="Proteomes" id="UP000076623">
    <property type="component" value="Chromosome"/>
</dbReference>
<keyword evidence="4" id="KW-1185">Reference proteome</keyword>
<evidence type="ECO:0000313" key="3">
    <source>
        <dbReference type="EMBL" id="ANC78850.1"/>
    </source>
</evidence>
<keyword evidence="2" id="KW-0812">Transmembrane</keyword>
<evidence type="ECO:0000313" key="4">
    <source>
        <dbReference type="Proteomes" id="UP000076623"/>
    </source>
</evidence>